<dbReference type="EMBL" id="WNME01000017">
    <property type="protein sequence ID" value="MUB65615.1"/>
    <property type="molecule type" value="Genomic_DNA"/>
</dbReference>
<evidence type="ECO:0000313" key="7">
    <source>
        <dbReference type="Proteomes" id="UP000434223"/>
    </source>
</evidence>
<dbReference type="InterPro" id="IPR010998">
    <property type="entry name" value="Integrase_recombinase_N"/>
</dbReference>
<evidence type="ECO:0000256" key="3">
    <source>
        <dbReference type="ARBA" id="ARBA00022908"/>
    </source>
</evidence>
<dbReference type="Gene3D" id="1.10.150.130">
    <property type="match status" value="1"/>
</dbReference>
<evidence type="ECO:0000256" key="2">
    <source>
        <dbReference type="ARBA" id="ARBA00008857"/>
    </source>
</evidence>
<dbReference type="Pfam" id="PF00589">
    <property type="entry name" value="Phage_integrase"/>
    <property type="match status" value="1"/>
</dbReference>
<comment type="function">
    <text evidence="1">Site-specific tyrosine recombinase, which acts by catalyzing the cutting and rejoining of the recombining DNA molecules.</text>
</comment>
<dbReference type="OrthoDB" id="9785687at2"/>
<protein>
    <submittedName>
        <fullName evidence="6">Tyrosine-type recombinase/integrase</fullName>
    </submittedName>
</protein>
<dbReference type="InterPro" id="IPR050090">
    <property type="entry name" value="Tyrosine_recombinase_XerCD"/>
</dbReference>
<gene>
    <name evidence="6" type="ORF">GNE07_21565</name>
</gene>
<dbReference type="PROSITE" id="PS51900">
    <property type="entry name" value="CB"/>
    <property type="match status" value="1"/>
</dbReference>
<evidence type="ECO:0000256" key="5">
    <source>
        <dbReference type="ARBA" id="ARBA00023172"/>
    </source>
</evidence>
<dbReference type="InterPro" id="IPR044068">
    <property type="entry name" value="CB"/>
</dbReference>
<dbReference type="CDD" id="cd01189">
    <property type="entry name" value="INT_ICEBs1_C_like"/>
    <property type="match status" value="1"/>
</dbReference>
<evidence type="ECO:0000313" key="6">
    <source>
        <dbReference type="EMBL" id="MUB65615.1"/>
    </source>
</evidence>
<comment type="similarity">
    <text evidence="2">Belongs to the 'phage' integrase family.</text>
</comment>
<dbReference type="Gene3D" id="1.10.443.10">
    <property type="entry name" value="Intergrase catalytic core"/>
    <property type="match status" value="1"/>
</dbReference>
<comment type="caution">
    <text evidence="6">The sequence shown here is derived from an EMBL/GenBank/DDBJ whole genome shotgun (WGS) entry which is preliminary data.</text>
</comment>
<proteinExistence type="inferred from homology"/>
<dbReference type="GO" id="GO:0006310">
    <property type="term" value="P:DNA recombination"/>
    <property type="evidence" value="ECO:0007669"/>
    <property type="project" value="UniProtKB-KW"/>
</dbReference>
<dbReference type="RefSeq" id="WP_055651557.1">
    <property type="nucleotide sequence ID" value="NZ_CZAZ01000030.1"/>
</dbReference>
<dbReference type="Pfam" id="PF14659">
    <property type="entry name" value="Phage_int_SAM_3"/>
    <property type="match status" value="1"/>
</dbReference>
<keyword evidence="5" id="KW-0233">DNA recombination</keyword>
<dbReference type="PANTHER" id="PTHR30349:SF64">
    <property type="entry name" value="PROPHAGE INTEGRASE INTD-RELATED"/>
    <property type="match status" value="1"/>
</dbReference>
<dbReference type="InterPro" id="IPR002104">
    <property type="entry name" value="Integrase_catalytic"/>
</dbReference>
<dbReference type="AlphaFoldDB" id="A0A174X2X8"/>
<reference evidence="6 7" key="1">
    <citation type="submission" date="2019-09" db="EMBL/GenBank/DDBJ databases">
        <title>Draft genome sequencing of Hungatella hathewayi 123Y-2.</title>
        <authorList>
            <person name="Lv Q."/>
            <person name="Li S."/>
        </authorList>
    </citation>
    <scope>NUCLEOTIDE SEQUENCE [LARGE SCALE GENOMIC DNA]</scope>
    <source>
        <strain evidence="6 7">123Y-2</strain>
    </source>
</reference>
<organism evidence="6 7">
    <name type="scientific">Hungatella hathewayi</name>
    <dbReference type="NCBI Taxonomy" id="154046"/>
    <lineage>
        <taxon>Bacteria</taxon>
        <taxon>Bacillati</taxon>
        <taxon>Bacillota</taxon>
        <taxon>Clostridia</taxon>
        <taxon>Lachnospirales</taxon>
        <taxon>Lachnospiraceae</taxon>
        <taxon>Hungatella</taxon>
    </lineage>
</organism>
<dbReference type="Proteomes" id="UP000434223">
    <property type="component" value="Unassembled WGS sequence"/>
</dbReference>
<dbReference type="GO" id="GO:0015074">
    <property type="term" value="P:DNA integration"/>
    <property type="evidence" value="ECO:0007669"/>
    <property type="project" value="UniProtKB-KW"/>
</dbReference>
<dbReference type="PANTHER" id="PTHR30349">
    <property type="entry name" value="PHAGE INTEGRASE-RELATED"/>
    <property type="match status" value="1"/>
</dbReference>
<name>A0A174X2X8_9FIRM</name>
<accession>A0A174X2X8</accession>
<dbReference type="GO" id="GO:0003677">
    <property type="term" value="F:DNA binding"/>
    <property type="evidence" value="ECO:0007669"/>
    <property type="project" value="UniProtKB-UniRule"/>
</dbReference>
<keyword evidence="3" id="KW-0229">DNA integration</keyword>
<evidence type="ECO:0000256" key="4">
    <source>
        <dbReference type="ARBA" id="ARBA00023125"/>
    </source>
</evidence>
<dbReference type="InterPro" id="IPR013762">
    <property type="entry name" value="Integrase-like_cat_sf"/>
</dbReference>
<dbReference type="InterPro" id="IPR004107">
    <property type="entry name" value="Integrase_SAM-like_N"/>
</dbReference>
<keyword evidence="4" id="KW-0238">DNA-binding</keyword>
<dbReference type="InterPro" id="IPR011010">
    <property type="entry name" value="DNA_brk_join_enz"/>
</dbReference>
<evidence type="ECO:0000256" key="1">
    <source>
        <dbReference type="ARBA" id="ARBA00003283"/>
    </source>
</evidence>
<sequence length="394" mass="45668">MAQVTARKRGKFWEYGFEGAKIEGKRTRITQGGFRTKADAMKAGTRAMTEYNNAGQRFVPSEISFSDYLDYWYEQHVMVNGAKNTKSSYKNTIEKHIRPALGKYRLKSLNSDILQDFINNLKKAGLSKNTVKQIKSCTSSALSYAVSPCRYILASPMLGVRLPAYKKEPKKEYTLTSDDFQKILSEFPPGSNFYVPFMIGYYTGVRLNECFALTWQDIDLKNRTITIHDQLSYEDKKWGFAPLKTTTSYRTISFGEKLYLALKQERKRQVENRLRYGEYYFKNYMTDDDVIIFTQEHLNFKELDFVCRLENGKLYTSQSMKNAIKKIHNKLGIKEFHYHSLRHTHATILASHVSNPAIVQKRLGHAEIETTLKYYVFDTEGGDKYAVAVFEEYA</sequence>
<dbReference type="PROSITE" id="PS51898">
    <property type="entry name" value="TYR_RECOMBINASE"/>
    <property type="match status" value="1"/>
</dbReference>
<dbReference type="SUPFAM" id="SSF56349">
    <property type="entry name" value="DNA breaking-rejoining enzymes"/>
    <property type="match status" value="1"/>
</dbReference>